<evidence type="ECO:0000256" key="3">
    <source>
        <dbReference type="ARBA" id="ARBA00022679"/>
    </source>
</evidence>
<dbReference type="InterPro" id="IPR011913">
    <property type="entry name" value="RfaE_dom_I"/>
</dbReference>
<dbReference type="Gene3D" id="3.40.50.620">
    <property type="entry name" value="HUPs"/>
    <property type="match status" value="1"/>
</dbReference>
<evidence type="ECO:0000313" key="9">
    <source>
        <dbReference type="EMBL" id="OGN27827.1"/>
    </source>
</evidence>
<keyword evidence="5" id="KW-0511">Multifunctional enzyme</keyword>
<evidence type="ECO:0008006" key="11">
    <source>
        <dbReference type="Google" id="ProtNLM"/>
    </source>
</evidence>
<dbReference type="SUPFAM" id="SSF53613">
    <property type="entry name" value="Ribokinase-like"/>
    <property type="match status" value="1"/>
</dbReference>
<evidence type="ECO:0000256" key="6">
    <source>
        <dbReference type="ARBA" id="ARBA00023277"/>
    </source>
</evidence>
<keyword evidence="6" id="KW-0119">Carbohydrate metabolism</keyword>
<evidence type="ECO:0000313" key="10">
    <source>
        <dbReference type="Proteomes" id="UP000178444"/>
    </source>
</evidence>
<proteinExistence type="predicted"/>
<dbReference type="InterPro" id="IPR029056">
    <property type="entry name" value="Ribokinase-like"/>
</dbReference>
<protein>
    <recommendedName>
        <fullName evidence="11">Cytidyltransferase-like domain-containing protein</fullName>
    </recommendedName>
</protein>
<evidence type="ECO:0000256" key="2">
    <source>
        <dbReference type="ARBA" id="ARBA00003753"/>
    </source>
</evidence>
<gene>
    <name evidence="9" type="ORF">A2941_00565</name>
</gene>
<dbReference type="InterPro" id="IPR011611">
    <property type="entry name" value="PfkB_dom"/>
</dbReference>
<dbReference type="GO" id="GO:0005829">
    <property type="term" value="C:cytosol"/>
    <property type="evidence" value="ECO:0007669"/>
    <property type="project" value="TreeGrafter"/>
</dbReference>
<comment type="function">
    <text evidence="1">Catalyzes the phosphorylation of D-glycero-D-manno-heptose 7-phosphate at the C-1 position to selectively form D-glycero-beta-D-manno-heptose-1,7-bisphosphate.</text>
</comment>
<dbReference type="Proteomes" id="UP000178444">
    <property type="component" value="Unassembled WGS sequence"/>
</dbReference>
<accession>A0A1F8GQU8</accession>
<dbReference type="EMBL" id="MGKO01000006">
    <property type="protein sequence ID" value="OGN27827.1"/>
    <property type="molecule type" value="Genomic_DNA"/>
</dbReference>
<evidence type="ECO:0000256" key="5">
    <source>
        <dbReference type="ARBA" id="ARBA00023268"/>
    </source>
</evidence>
<sequence length="512" mass="56429">MHTHRVGKKIKTLEELVPIVQQLKAEGKRVVLAHGVFDLMHMGHIYYLDQAADYGDVLIVSVLDDTFVHKGPNRPAFAESIRQRSVASLGYVSFVVPCRELGPYKIIRQLRPDIYARGEDVMPLLDDPTSGLNRDKEALDEVGGKMEFLQIVPLVHSTSLLNRYFPPNPPEVMAFLDDFKKKYDYASVVGHLQSLRNLKVLVVGETIIDEYCYAAPLPGTPSKSPVIAAEVREREMFAGGVLACANHIAGLCETVDVVTYLGETCSREEFIRGKLQPNVRPEFFICPNRPTITKTRYIDPAYLTRLFELYEFDRKPIPTELEDSIDAYLKGCLADYDLVLVADYGHKLLSKRLIETIRSGAAFLAVNAQTNAGNLGFNYATKYQGADYLCVDEREARLAVHDDESDVKDVARSVRSSTGAASVVLTLGRRGALFLDNGQAGIIPSFTTSVVDTVGAGDAFLAFSSLCAARGLSSDLTAFVGNVAGSLAVEVIGNKTPISSELFFQRLKYLLD</sequence>
<dbReference type="GO" id="GO:0033786">
    <property type="term" value="F:heptose-1-phosphate adenylyltransferase activity"/>
    <property type="evidence" value="ECO:0007669"/>
    <property type="project" value="TreeGrafter"/>
</dbReference>
<dbReference type="InterPro" id="IPR014729">
    <property type="entry name" value="Rossmann-like_a/b/a_fold"/>
</dbReference>
<dbReference type="GO" id="GO:0016773">
    <property type="term" value="F:phosphotransferase activity, alcohol group as acceptor"/>
    <property type="evidence" value="ECO:0007669"/>
    <property type="project" value="InterPro"/>
</dbReference>
<feature type="domain" description="Cytidyltransferase-like" evidence="8">
    <location>
        <begin position="33"/>
        <end position="123"/>
    </location>
</feature>
<dbReference type="AlphaFoldDB" id="A0A1F8GQU8"/>
<evidence type="ECO:0000256" key="1">
    <source>
        <dbReference type="ARBA" id="ARBA00002319"/>
    </source>
</evidence>
<dbReference type="Gene3D" id="3.40.1190.20">
    <property type="match status" value="1"/>
</dbReference>
<evidence type="ECO:0000259" key="8">
    <source>
        <dbReference type="Pfam" id="PF01467"/>
    </source>
</evidence>
<dbReference type="NCBIfam" id="TIGR00125">
    <property type="entry name" value="cyt_tran_rel"/>
    <property type="match status" value="1"/>
</dbReference>
<dbReference type="Pfam" id="PF00294">
    <property type="entry name" value="PfkB"/>
    <property type="match status" value="1"/>
</dbReference>
<feature type="domain" description="Carbohydrate kinase PfkB" evidence="7">
    <location>
        <begin position="199"/>
        <end position="497"/>
    </location>
</feature>
<comment type="caution">
    <text evidence="9">The sequence shown here is derived from an EMBL/GenBank/DDBJ whole genome shotgun (WGS) entry which is preliminary data.</text>
</comment>
<keyword evidence="4" id="KW-0418">Kinase</keyword>
<dbReference type="PANTHER" id="PTHR46969:SF1">
    <property type="entry name" value="BIFUNCTIONAL PROTEIN HLDE"/>
    <property type="match status" value="1"/>
</dbReference>
<name>A0A1F8GQU8_9BACT</name>
<organism evidence="9 10">
    <name type="scientific">Candidatus Yanofskybacteria bacterium RIFCSPLOWO2_01_FULL_49_17</name>
    <dbReference type="NCBI Taxonomy" id="1802700"/>
    <lineage>
        <taxon>Bacteria</taxon>
        <taxon>Candidatus Yanofskyibacteriota</taxon>
    </lineage>
</organism>
<reference evidence="9 10" key="1">
    <citation type="journal article" date="2016" name="Nat. Commun.">
        <title>Thousands of microbial genomes shed light on interconnected biogeochemical processes in an aquifer system.</title>
        <authorList>
            <person name="Anantharaman K."/>
            <person name="Brown C.T."/>
            <person name="Hug L.A."/>
            <person name="Sharon I."/>
            <person name="Castelle C.J."/>
            <person name="Probst A.J."/>
            <person name="Thomas B.C."/>
            <person name="Singh A."/>
            <person name="Wilkins M.J."/>
            <person name="Karaoz U."/>
            <person name="Brodie E.L."/>
            <person name="Williams K.H."/>
            <person name="Hubbard S.S."/>
            <person name="Banfield J.F."/>
        </authorList>
    </citation>
    <scope>NUCLEOTIDE SEQUENCE [LARGE SCALE GENOMIC DNA]</scope>
</reference>
<dbReference type="CDD" id="cd01172">
    <property type="entry name" value="RfaE_like"/>
    <property type="match status" value="1"/>
</dbReference>
<dbReference type="SUPFAM" id="SSF52374">
    <property type="entry name" value="Nucleotidylyl transferase"/>
    <property type="match status" value="1"/>
</dbReference>
<comment type="function">
    <text evidence="2">Catalyzes the ADP transfer from ATP to D-glycero-beta-D-manno-heptose 1-phosphate, yielding ADP-D-glycero-beta-D-manno-heptose.</text>
</comment>
<keyword evidence="3" id="KW-0808">Transferase</keyword>
<evidence type="ECO:0000256" key="4">
    <source>
        <dbReference type="ARBA" id="ARBA00022777"/>
    </source>
</evidence>
<dbReference type="GO" id="GO:0033785">
    <property type="term" value="F:heptose 7-phosphate kinase activity"/>
    <property type="evidence" value="ECO:0007669"/>
    <property type="project" value="TreeGrafter"/>
</dbReference>
<dbReference type="Pfam" id="PF01467">
    <property type="entry name" value="CTP_transf_like"/>
    <property type="match status" value="1"/>
</dbReference>
<dbReference type="PANTHER" id="PTHR46969">
    <property type="entry name" value="BIFUNCTIONAL PROTEIN HLDE"/>
    <property type="match status" value="1"/>
</dbReference>
<evidence type="ECO:0000259" key="7">
    <source>
        <dbReference type="Pfam" id="PF00294"/>
    </source>
</evidence>
<dbReference type="InterPro" id="IPR004821">
    <property type="entry name" value="Cyt_trans-like"/>
</dbReference>